<accession>A0AAX3EQN4</accession>
<geneLocation type="plasmid" evidence="2 3">
    <name>unnamed3</name>
</geneLocation>
<name>A0AAX3EQN4_PAEUR</name>
<protein>
    <submittedName>
        <fullName evidence="2">DUF3105 domain-containing protein</fullName>
    </submittedName>
</protein>
<proteinExistence type="predicted"/>
<organism evidence="2 3">
    <name type="scientific">Paenarthrobacter ureafaciens</name>
    <dbReference type="NCBI Taxonomy" id="37931"/>
    <lineage>
        <taxon>Bacteria</taxon>
        <taxon>Bacillati</taxon>
        <taxon>Actinomycetota</taxon>
        <taxon>Actinomycetes</taxon>
        <taxon>Micrococcales</taxon>
        <taxon>Micrococcaceae</taxon>
        <taxon>Paenarthrobacter</taxon>
    </lineage>
</organism>
<gene>
    <name evidence="2" type="ORF">NL394_23160</name>
</gene>
<sequence>MIEGVTSYAGLSRNHVQTAVTYPQHPGVGGDHSPVWTNCGAYDRPGSPRIPRRRLPPGSMPRLPARS</sequence>
<dbReference type="EMBL" id="CP101188">
    <property type="protein sequence ID" value="UYW00112.1"/>
    <property type="molecule type" value="Genomic_DNA"/>
</dbReference>
<reference evidence="2" key="1">
    <citation type="submission" date="2022-07" db="EMBL/GenBank/DDBJ databases">
        <authorList>
            <person name="Wu T."/>
        </authorList>
    </citation>
    <scope>NUCLEOTIDE SEQUENCE</scope>
    <source>
        <strain evidence="2">SD-1</strain>
        <plasmid evidence="2">unnamed3</plasmid>
    </source>
</reference>
<evidence type="ECO:0000256" key="1">
    <source>
        <dbReference type="SAM" id="MobiDB-lite"/>
    </source>
</evidence>
<keyword evidence="3" id="KW-1185">Reference proteome</keyword>
<dbReference type="InterPro" id="IPR021454">
    <property type="entry name" value="DUF3105"/>
</dbReference>
<dbReference type="AlphaFoldDB" id="A0AAX3EQN4"/>
<keyword evidence="2" id="KW-0614">Plasmid</keyword>
<feature type="region of interest" description="Disordered" evidence="1">
    <location>
        <begin position="22"/>
        <end position="67"/>
    </location>
</feature>
<evidence type="ECO:0000313" key="2">
    <source>
        <dbReference type="EMBL" id="UYW00112.1"/>
    </source>
</evidence>
<dbReference type="Pfam" id="PF11303">
    <property type="entry name" value="DUF3105"/>
    <property type="match status" value="1"/>
</dbReference>
<dbReference type="Proteomes" id="UP001163293">
    <property type="component" value="Plasmid unnamed3"/>
</dbReference>
<dbReference type="RefSeq" id="WP_258404771.1">
    <property type="nucleotide sequence ID" value="NZ_CP101182.1"/>
</dbReference>
<evidence type="ECO:0000313" key="3">
    <source>
        <dbReference type="Proteomes" id="UP001163293"/>
    </source>
</evidence>